<protein>
    <submittedName>
        <fullName evidence="2">Cytosolic phospholipase A2</fullName>
    </submittedName>
</protein>
<evidence type="ECO:0000256" key="1">
    <source>
        <dbReference type="SAM" id="MobiDB-lite"/>
    </source>
</evidence>
<evidence type="ECO:0000313" key="2">
    <source>
        <dbReference type="EMBL" id="JAT46178.1"/>
    </source>
</evidence>
<proteinExistence type="predicted"/>
<reference evidence="2" key="1">
    <citation type="submission" date="2015-07" db="EMBL/GenBank/DDBJ databases">
        <title>Transcriptome Assembly of Anthurium amnicola.</title>
        <authorList>
            <person name="Suzuki J."/>
        </authorList>
    </citation>
    <scope>NUCLEOTIDE SEQUENCE</scope>
</reference>
<feature type="non-terminal residue" evidence="2">
    <location>
        <position position="118"/>
    </location>
</feature>
<name>A0A1D1XUX6_9ARAE</name>
<sequence>LSLSLSKPDTETHPRHHLPPHKQTGCLPTSLKCPCTPPFIPTLQKSTPPSEQQWRVAHRRLQQLLSYSRFIWGLLGFSALDRERENRGGKEGSPPLSLSSTSLYPLSTFIILLLLLLL</sequence>
<organism evidence="2">
    <name type="scientific">Anthurium amnicola</name>
    <dbReference type="NCBI Taxonomy" id="1678845"/>
    <lineage>
        <taxon>Eukaryota</taxon>
        <taxon>Viridiplantae</taxon>
        <taxon>Streptophyta</taxon>
        <taxon>Embryophyta</taxon>
        <taxon>Tracheophyta</taxon>
        <taxon>Spermatophyta</taxon>
        <taxon>Magnoliopsida</taxon>
        <taxon>Liliopsida</taxon>
        <taxon>Araceae</taxon>
        <taxon>Pothoideae</taxon>
        <taxon>Potheae</taxon>
        <taxon>Anthurium</taxon>
    </lineage>
</organism>
<dbReference type="AlphaFoldDB" id="A0A1D1XUX6"/>
<feature type="region of interest" description="Disordered" evidence="1">
    <location>
        <begin position="1"/>
        <end position="23"/>
    </location>
</feature>
<feature type="non-terminal residue" evidence="2">
    <location>
        <position position="1"/>
    </location>
</feature>
<dbReference type="EMBL" id="GDJX01021758">
    <property type="protein sequence ID" value="JAT46178.1"/>
    <property type="molecule type" value="Transcribed_RNA"/>
</dbReference>
<accession>A0A1D1XUX6</accession>
<gene>
    <name evidence="2" type="primary">PLA2G4A_3</name>
    <name evidence="2" type="ORF">g.23313</name>
</gene>